<name>A0ABV8X522_9LACT</name>
<evidence type="ECO:0000313" key="2">
    <source>
        <dbReference type="EMBL" id="MFC4410488.1"/>
    </source>
</evidence>
<evidence type="ECO:0000256" key="1">
    <source>
        <dbReference type="SAM" id="Phobius"/>
    </source>
</evidence>
<keyword evidence="1" id="KW-0472">Membrane</keyword>
<feature type="transmembrane region" description="Helical" evidence="1">
    <location>
        <begin position="7"/>
        <end position="28"/>
    </location>
</feature>
<keyword evidence="1" id="KW-0812">Transmembrane</keyword>
<evidence type="ECO:0008006" key="4">
    <source>
        <dbReference type="Google" id="ProtNLM"/>
    </source>
</evidence>
<dbReference type="EMBL" id="JBHSEC010000014">
    <property type="protein sequence ID" value="MFC4410488.1"/>
    <property type="molecule type" value="Genomic_DNA"/>
</dbReference>
<accession>A0ABV8X522</accession>
<gene>
    <name evidence="2" type="ORF">ACFOZY_08630</name>
</gene>
<keyword evidence="3" id="KW-1185">Reference proteome</keyword>
<comment type="caution">
    <text evidence="2">The sequence shown here is derived from an EMBL/GenBank/DDBJ whole genome shotgun (WGS) entry which is preliminary data.</text>
</comment>
<proteinExistence type="predicted"/>
<reference evidence="3" key="1">
    <citation type="journal article" date="2019" name="Int. J. Syst. Evol. Microbiol.">
        <title>The Global Catalogue of Microorganisms (GCM) 10K type strain sequencing project: providing services to taxonomists for standard genome sequencing and annotation.</title>
        <authorList>
            <consortium name="The Broad Institute Genomics Platform"/>
            <consortium name="The Broad Institute Genome Sequencing Center for Infectious Disease"/>
            <person name="Wu L."/>
            <person name="Ma J."/>
        </authorList>
    </citation>
    <scope>NUCLEOTIDE SEQUENCE [LARGE SCALE GENOMIC DNA]</scope>
    <source>
        <strain evidence="3">CCUG 59778</strain>
    </source>
</reference>
<feature type="transmembrane region" description="Helical" evidence="1">
    <location>
        <begin position="64"/>
        <end position="89"/>
    </location>
</feature>
<evidence type="ECO:0000313" key="3">
    <source>
        <dbReference type="Proteomes" id="UP001595817"/>
    </source>
</evidence>
<sequence length="356" mass="41242">MKIILKILGFVVCLILFFVLLLTGNIFFNLTGGVIISLLAFVFIIIVIVYSIQSLVYQRKKRSTNILAIVFAVAAIPVLFVPLILNILIQTQFSLVTGSALTPSYKVAILSYNAIGQAIAFEEKYEMLEIEGIKVHYPSHEKEHQKLIETTMDAIHDNETMFNDYFGKQSNDGLNVKISGLLVEETHFESGYYRSEEKQIYLPIPLKQSGWQSLYETMVHEYAHYRFHMAVLEKGGDPKYFPSWFKEGISTHLQFIDEDLNIEEMKEKELLPFDEIAFDIHWDEKRLDERYHPYFQSKKLVDKLVDQEGLEVIMEIVDKTIEYHSFEQAFLIVVGETTEDFGNEVIRDIEQRINGK</sequence>
<dbReference type="RefSeq" id="WP_378154379.1">
    <property type="nucleotide sequence ID" value="NZ_JBHSEC010000014.1"/>
</dbReference>
<dbReference type="Proteomes" id="UP001595817">
    <property type="component" value="Unassembled WGS sequence"/>
</dbReference>
<keyword evidence="1" id="KW-1133">Transmembrane helix</keyword>
<feature type="transmembrane region" description="Helical" evidence="1">
    <location>
        <begin position="34"/>
        <end position="52"/>
    </location>
</feature>
<protein>
    <recommendedName>
        <fullName evidence="4">Peptidase MA superfamily protein</fullName>
    </recommendedName>
</protein>
<organism evidence="2 3">
    <name type="scientific">Chungangia koreensis</name>
    <dbReference type="NCBI Taxonomy" id="752657"/>
    <lineage>
        <taxon>Bacteria</taxon>
        <taxon>Bacillati</taxon>
        <taxon>Bacillota</taxon>
        <taxon>Bacilli</taxon>
        <taxon>Lactobacillales</taxon>
        <taxon>Chungangia</taxon>
    </lineage>
</organism>